<name>A0ABW9BFZ4_9BURK</name>
<evidence type="ECO:0000313" key="3">
    <source>
        <dbReference type="Proteomes" id="UP001629274"/>
    </source>
</evidence>
<dbReference type="Proteomes" id="UP001629274">
    <property type="component" value="Unassembled WGS sequence"/>
</dbReference>
<proteinExistence type="predicted"/>
<reference evidence="2 3" key="1">
    <citation type="journal article" date="2024" name="Chem. Sci.">
        <title>Discovery of megapolipeptins by genome mining of a Burkholderiales bacteria collection.</title>
        <authorList>
            <person name="Paulo B.S."/>
            <person name="Recchia M.J.J."/>
            <person name="Lee S."/>
            <person name="Fergusson C.H."/>
            <person name="Romanowski S.B."/>
            <person name="Hernandez A."/>
            <person name="Krull N."/>
            <person name="Liu D.Y."/>
            <person name="Cavanagh H."/>
            <person name="Bos A."/>
            <person name="Gray C.A."/>
            <person name="Murphy B.T."/>
            <person name="Linington R.G."/>
            <person name="Eustaquio A.S."/>
        </authorList>
    </citation>
    <scope>NUCLEOTIDE SEQUENCE [LARGE SCALE GENOMIC DNA]</scope>
    <source>
        <strain evidence="2 3">RL17-351-BIE-A</strain>
    </source>
</reference>
<sequence>MDFNLYGDAAQAAKQCCSEMATGRARLSARRPAACGAVGPGAHAYQTVRAAFQLPYLASSASTVALRHLPSTDSSRLARARSAPVQQSMARSVRYRP</sequence>
<evidence type="ECO:0000313" key="2">
    <source>
        <dbReference type="EMBL" id="MFM0239564.1"/>
    </source>
</evidence>
<protein>
    <submittedName>
        <fullName evidence="2">Uncharacterized protein</fullName>
    </submittedName>
</protein>
<evidence type="ECO:0000256" key="1">
    <source>
        <dbReference type="SAM" id="MobiDB-lite"/>
    </source>
</evidence>
<dbReference type="RefSeq" id="WP_408262520.1">
    <property type="nucleotide sequence ID" value="NZ_JAQQCK010000007.1"/>
</dbReference>
<organism evidence="2 3">
    <name type="scientific">Paraburkholderia phytofirmans</name>
    <dbReference type="NCBI Taxonomy" id="261302"/>
    <lineage>
        <taxon>Bacteria</taxon>
        <taxon>Pseudomonadati</taxon>
        <taxon>Pseudomonadota</taxon>
        <taxon>Betaproteobacteria</taxon>
        <taxon>Burkholderiales</taxon>
        <taxon>Burkholderiaceae</taxon>
        <taxon>Paraburkholderia</taxon>
    </lineage>
</organism>
<dbReference type="EMBL" id="JAQQDR010000005">
    <property type="protein sequence ID" value="MFM0239564.1"/>
    <property type="molecule type" value="Genomic_DNA"/>
</dbReference>
<keyword evidence="3" id="KW-1185">Reference proteome</keyword>
<comment type="caution">
    <text evidence="2">The sequence shown here is derived from an EMBL/GenBank/DDBJ whole genome shotgun (WGS) entry which is preliminary data.</text>
</comment>
<accession>A0ABW9BFZ4</accession>
<feature type="region of interest" description="Disordered" evidence="1">
    <location>
        <begin position="72"/>
        <end position="97"/>
    </location>
</feature>
<gene>
    <name evidence="2" type="ORF">PQR03_15640</name>
</gene>